<accession>A0A480AIK3</accession>
<protein>
    <submittedName>
        <fullName evidence="15">TonB-dependent receptor</fullName>
    </submittedName>
</protein>
<dbReference type="OrthoDB" id="8530571at2"/>
<keyword evidence="4 10" id="KW-1134">Transmembrane beta strand</keyword>
<feature type="domain" description="TonB-dependent receptor-like beta-barrel" evidence="13">
    <location>
        <begin position="407"/>
        <end position="910"/>
    </location>
</feature>
<evidence type="ECO:0000256" key="2">
    <source>
        <dbReference type="ARBA" id="ARBA00009810"/>
    </source>
</evidence>
<reference evidence="16" key="1">
    <citation type="submission" date="2019-03" db="EMBL/GenBank/DDBJ databases">
        <title>Aquabacterium pictum sp.nov., the first bacteriochlorophyll a-containing freshwater bacterium in the genus Aquabacterium of the class Betaproteobacteria.</title>
        <authorList>
            <person name="Hirose S."/>
            <person name="Tank M."/>
            <person name="Hara E."/>
            <person name="Tamaki H."/>
            <person name="Takaichi S."/>
            <person name="Haruta S."/>
            <person name="Hanada S."/>
        </authorList>
    </citation>
    <scope>NUCLEOTIDE SEQUENCE [LARGE SCALE GENOMIC DNA]</scope>
    <source>
        <strain evidence="16">W35</strain>
    </source>
</reference>
<keyword evidence="9 10" id="KW-0998">Cell outer membrane</keyword>
<comment type="similarity">
    <text evidence="2 10 11">Belongs to the TonB-dependent receptor family.</text>
</comment>
<keyword evidence="8 15" id="KW-0675">Receptor</keyword>
<comment type="subcellular location">
    <subcellularLocation>
        <location evidence="1 10">Cell outer membrane</location>
        <topology evidence="1 10">Multi-pass membrane protein</topology>
    </subcellularLocation>
</comment>
<dbReference type="Gene3D" id="2.40.170.20">
    <property type="entry name" value="TonB-dependent receptor, beta-barrel domain"/>
    <property type="match status" value="1"/>
</dbReference>
<dbReference type="InterPro" id="IPR037066">
    <property type="entry name" value="Plug_dom_sf"/>
</dbReference>
<dbReference type="InterPro" id="IPR036942">
    <property type="entry name" value="Beta-barrel_TonB_sf"/>
</dbReference>
<dbReference type="RefSeq" id="WP_137731301.1">
    <property type="nucleotide sequence ID" value="NZ_BJCL01000001.1"/>
</dbReference>
<evidence type="ECO:0000259" key="13">
    <source>
        <dbReference type="Pfam" id="PF00593"/>
    </source>
</evidence>
<dbReference type="Pfam" id="PF00593">
    <property type="entry name" value="TonB_dep_Rec_b-barrel"/>
    <property type="match status" value="1"/>
</dbReference>
<evidence type="ECO:0000256" key="5">
    <source>
        <dbReference type="ARBA" id="ARBA00022692"/>
    </source>
</evidence>
<evidence type="ECO:0000256" key="12">
    <source>
        <dbReference type="SAM" id="SignalP"/>
    </source>
</evidence>
<dbReference type="InterPro" id="IPR039426">
    <property type="entry name" value="TonB-dep_rcpt-like"/>
</dbReference>
<dbReference type="SUPFAM" id="SSF56935">
    <property type="entry name" value="Porins"/>
    <property type="match status" value="1"/>
</dbReference>
<dbReference type="GO" id="GO:0009279">
    <property type="term" value="C:cell outer membrane"/>
    <property type="evidence" value="ECO:0007669"/>
    <property type="project" value="UniProtKB-SubCell"/>
</dbReference>
<evidence type="ECO:0000256" key="10">
    <source>
        <dbReference type="PROSITE-ProRule" id="PRU01360"/>
    </source>
</evidence>
<evidence type="ECO:0000256" key="9">
    <source>
        <dbReference type="ARBA" id="ARBA00023237"/>
    </source>
</evidence>
<comment type="caution">
    <text evidence="15">The sequence shown here is derived from an EMBL/GenBank/DDBJ whole genome shotgun (WGS) entry which is preliminary data.</text>
</comment>
<dbReference type="Proteomes" id="UP000301751">
    <property type="component" value="Unassembled WGS sequence"/>
</dbReference>
<evidence type="ECO:0000256" key="6">
    <source>
        <dbReference type="ARBA" id="ARBA00023077"/>
    </source>
</evidence>
<dbReference type="PROSITE" id="PS52016">
    <property type="entry name" value="TONB_DEPENDENT_REC_3"/>
    <property type="match status" value="1"/>
</dbReference>
<keyword evidence="7 10" id="KW-0472">Membrane</keyword>
<evidence type="ECO:0000313" key="15">
    <source>
        <dbReference type="EMBL" id="GCL61569.1"/>
    </source>
</evidence>
<feature type="chain" id="PRO_5019814380" evidence="12">
    <location>
        <begin position="35"/>
        <end position="946"/>
    </location>
</feature>
<evidence type="ECO:0000259" key="14">
    <source>
        <dbReference type="Pfam" id="PF07715"/>
    </source>
</evidence>
<feature type="signal peptide" evidence="12">
    <location>
        <begin position="1"/>
        <end position="34"/>
    </location>
</feature>
<keyword evidence="6 11" id="KW-0798">TonB box</keyword>
<keyword evidence="3 10" id="KW-0813">Transport</keyword>
<evidence type="ECO:0000256" key="3">
    <source>
        <dbReference type="ARBA" id="ARBA00022448"/>
    </source>
</evidence>
<feature type="domain" description="TonB-dependent receptor plug" evidence="14">
    <location>
        <begin position="57"/>
        <end position="163"/>
    </location>
</feature>
<evidence type="ECO:0000256" key="1">
    <source>
        <dbReference type="ARBA" id="ARBA00004571"/>
    </source>
</evidence>
<proteinExistence type="inferred from homology"/>
<sequence>MPAHLPRSAMPAARPSRIHLAVLGLLTLPASVLAQQAEATSRVEITGSIIRRSINAETALPVTSITAGELEARGHTELKDFMLELPQANSLGSNQGTAGPMTSLRGLGPMRTLTLLDGRRLPKEPLTNQYTSVNVIPRMALGRTDVLRDGASSSYGSDAIGGVQAFYTLGQFQGGRVKLETTQPEKSGGGATHSLGLIGGLGNLDKQGWNVYAALDVQRRDVLLRADRPELTDRAVLNTLGVLQASPGAATPGNFTDPNNPTSSQRTVLFNPYGSTCLAPYSTPTATGNRCVLDDNVLYTAFNNKNDIENFFAKGSLRLGDHLLTAQFNHSHYSVDQYNAAAAPTVRLTSTHPYYPGNGLVPAVAGLNLAGRPINVQWSVADAGPRIRDDHHYNDRLVLALEGSLAGWDYRGGINHGWSKRETKAGPGWLSVTGLATVQGTATTLFLDPKLNPFGLQTAEGLALLRAASIEGQTLRVHKGENTSVDATFSRELMALSGGPLSLALGAELRRDTWEAEGLASNDVVAALNNQVDILGGDSLAAGANSKTSTKIGRDIGSLFAELDAPLRKDLTLNLSVRADHYKDLKETTVNPKIGLRWQPLPSLVLRGSANTGFRAPSLPELYTRETEYTQLGTFDDPLLCPTVGGVKVPAPGYTAAQVCGLSPNAAGRLWQITKVPGLDLKAETSKSLTFGVVFEPVKNLTMTVDYWKTQIDNVIGNIPIDYMLANPALYASYFRRDPATNLLGVTDASGNKVAAYNVPANQGSLRAAGIDVGLRFTAPKAPWGQVSGGIDIAYLTQWDARASESANWVSALGFYNDVVPVNPNAGLSNATRGLNNRWRHTAQLAWQNADWKLQLSQRYQSAIRDQNLAAATGVGTTGPRDVSSFALYNLSVRYTGFRNLTLNAAVNNLFDTNPPLTNHRSYRGYLTSVADVLGRAYTVSATYSF</sequence>
<keyword evidence="16" id="KW-1185">Reference proteome</keyword>
<evidence type="ECO:0000313" key="16">
    <source>
        <dbReference type="Proteomes" id="UP000301751"/>
    </source>
</evidence>
<organism evidence="15 16">
    <name type="scientific">Pseudaquabacterium pictum</name>
    <dbReference type="NCBI Taxonomy" id="2315236"/>
    <lineage>
        <taxon>Bacteria</taxon>
        <taxon>Pseudomonadati</taxon>
        <taxon>Pseudomonadota</taxon>
        <taxon>Betaproteobacteria</taxon>
        <taxon>Burkholderiales</taxon>
        <taxon>Sphaerotilaceae</taxon>
        <taxon>Pseudaquabacterium</taxon>
    </lineage>
</organism>
<keyword evidence="12" id="KW-0732">Signal</keyword>
<gene>
    <name evidence="15" type="primary">btuB</name>
    <name evidence="15" type="ORF">AQPW35_06500</name>
</gene>
<dbReference type="PANTHER" id="PTHR47234:SF2">
    <property type="entry name" value="TONB-DEPENDENT RECEPTOR"/>
    <property type="match status" value="1"/>
</dbReference>
<evidence type="ECO:0000256" key="8">
    <source>
        <dbReference type="ARBA" id="ARBA00023170"/>
    </source>
</evidence>
<evidence type="ECO:0000256" key="4">
    <source>
        <dbReference type="ARBA" id="ARBA00022452"/>
    </source>
</evidence>
<evidence type="ECO:0000256" key="7">
    <source>
        <dbReference type="ARBA" id="ARBA00023136"/>
    </source>
</evidence>
<dbReference type="Pfam" id="PF07715">
    <property type="entry name" value="Plug"/>
    <property type="match status" value="1"/>
</dbReference>
<name>A0A480AIK3_9BURK</name>
<dbReference type="Gene3D" id="2.170.130.10">
    <property type="entry name" value="TonB-dependent receptor, plug domain"/>
    <property type="match status" value="1"/>
</dbReference>
<keyword evidence="5 10" id="KW-0812">Transmembrane</keyword>
<dbReference type="EMBL" id="BJCL01000001">
    <property type="protein sequence ID" value="GCL61569.1"/>
    <property type="molecule type" value="Genomic_DNA"/>
</dbReference>
<evidence type="ECO:0000256" key="11">
    <source>
        <dbReference type="RuleBase" id="RU003357"/>
    </source>
</evidence>
<dbReference type="InterPro" id="IPR012910">
    <property type="entry name" value="Plug_dom"/>
</dbReference>
<dbReference type="AlphaFoldDB" id="A0A480AIK3"/>
<dbReference type="InterPro" id="IPR000531">
    <property type="entry name" value="Beta-barrel_TonB"/>
</dbReference>
<dbReference type="PANTHER" id="PTHR47234">
    <property type="match status" value="1"/>
</dbReference>